<proteinExistence type="predicted"/>
<comment type="caution">
    <text evidence="1">The sequence shown here is derived from an EMBL/GenBank/DDBJ whole genome shotgun (WGS) entry which is preliminary data.</text>
</comment>
<gene>
    <name evidence="1" type="ORF">BDA96_01G232100</name>
</gene>
<evidence type="ECO:0000313" key="1">
    <source>
        <dbReference type="EMBL" id="KAG0549166.1"/>
    </source>
</evidence>
<dbReference type="EMBL" id="CM027680">
    <property type="protein sequence ID" value="KAG0549166.1"/>
    <property type="molecule type" value="Genomic_DNA"/>
</dbReference>
<sequence length="74" mass="8398">MRLDTLCESATCAAALLCRLSCRPTTKAEKRNAGTRILYLFEQETQREADELMIQSSNNALPTLYRQTDILETD</sequence>
<reference evidence="1" key="2">
    <citation type="submission" date="2020-10" db="EMBL/GenBank/DDBJ databases">
        <authorList>
            <person name="Cooper E.A."/>
            <person name="Brenton Z.W."/>
            <person name="Flinn B.S."/>
            <person name="Jenkins J."/>
            <person name="Shu S."/>
            <person name="Flowers D."/>
            <person name="Luo F."/>
            <person name="Wang Y."/>
            <person name="Xia P."/>
            <person name="Barry K."/>
            <person name="Daum C."/>
            <person name="Lipzen A."/>
            <person name="Yoshinaga Y."/>
            <person name="Schmutz J."/>
            <person name="Saski C."/>
            <person name="Vermerris W."/>
            <person name="Kresovich S."/>
        </authorList>
    </citation>
    <scope>NUCLEOTIDE SEQUENCE</scope>
</reference>
<accession>A0A921S0B7</accession>
<reference evidence="1" key="1">
    <citation type="journal article" date="2019" name="BMC Genomics">
        <title>A new reference genome for Sorghum bicolor reveals high levels of sequence similarity between sweet and grain genotypes: implications for the genetics of sugar metabolism.</title>
        <authorList>
            <person name="Cooper E.A."/>
            <person name="Brenton Z.W."/>
            <person name="Flinn B.S."/>
            <person name="Jenkins J."/>
            <person name="Shu S."/>
            <person name="Flowers D."/>
            <person name="Luo F."/>
            <person name="Wang Y."/>
            <person name="Xia P."/>
            <person name="Barry K."/>
            <person name="Daum C."/>
            <person name="Lipzen A."/>
            <person name="Yoshinaga Y."/>
            <person name="Schmutz J."/>
            <person name="Saski C."/>
            <person name="Vermerris W."/>
            <person name="Kresovich S."/>
        </authorList>
    </citation>
    <scope>NUCLEOTIDE SEQUENCE</scope>
</reference>
<organism evidence="1 2">
    <name type="scientific">Sorghum bicolor</name>
    <name type="common">Sorghum</name>
    <name type="synonym">Sorghum vulgare</name>
    <dbReference type="NCBI Taxonomy" id="4558"/>
    <lineage>
        <taxon>Eukaryota</taxon>
        <taxon>Viridiplantae</taxon>
        <taxon>Streptophyta</taxon>
        <taxon>Embryophyta</taxon>
        <taxon>Tracheophyta</taxon>
        <taxon>Spermatophyta</taxon>
        <taxon>Magnoliopsida</taxon>
        <taxon>Liliopsida</taxon>
        <taxon>Poales</taxon>
        <taxon>Poaceae</taxon>
        <taxon>PACMAD clade</taxon>
        <taxon>Panicoideae</taxon>
        <taxon>Andropogonodae</taxon>
        <taxon>Andropogoneae</taxon>
        <taxon>Sorghinae</taxon>
        <taxon>Sorghum</taxon>
    </lineage>
</organism>
<dbReference type="Proteomes" id="UP000807115">
    <property type="component" value="Chromosome 1"/>
</dbReference>
<dbReference type="AlphaFoldDB" id="A0A921S0B7"/>
<evidence type="ECO:0000313" key="2">
    <source>
        <dbReference type="Proteomes" id="UP000807115"/>
    </source>
</evidence>
<protein>
    <submittedName>
        <fullName evidence="1">Uncharacterized protein</fullName>
    </submittedName>
</protein>
<name>A0A921S0B7_SORBI</name>